<dbReference type="SUPFAM" id="SSF103473">
    <property type="entry name" value="MFS general substrate transporter"/>
    <property type="match status" value="2"/>
</dbReference>
<dbReference type="EMBL" id="JARBDR010000918">
    <property type="protein sequence ID" value="KAJ8301429.1"/>
    <property type="molecule type" value="Genomic_DNA"/>
</dbReference>
<reference evidence="9 10" key="1">
    <citation type="submission" date="2022-12" db="EMBL/GenBank/DDBJ databases">
        <title>Chromosome-level genome of Tegillarca granosa.</title>
        <authorList>
            <person name="Kim J."/>
        </authorList>
    </citation>
    <scope>NUCLEOTIDE SEQUENCE [LARGE SCALE GENOMIC DNA]</scope>
    <source>
        <strain evidence="9">Teg-2019</strain>
        <tissue evidence="9">Adductor muscle</tissue>
    </source>
</reference>
<evidence type="ECO:0000256" key="6">
    <source>
        <dbReference type="RuleBase" id="RU003732"/>
    </source>
</evidence>
<name>A0ABQ9E7T7_TEGGR</name>
<dbReference type="InterPro" id="IPR011701">
    <property type="entry name" value="MFS"/>
</dbReference>
<proteinExistence type="inferred from homology"/>
<dbReference type="Proteomes" id="UP001217089">
    <property type="component" value="Unassembled WGS sequence"/>
</dbReference>
<dbReference type="PROSITE" id="PS00754">
    <property type="entry name" value="NA_NEUROTRAN_SYMP_2"/>
    <property type="match status" value="1"/>
</dbReference>
<evidence type="ECO:0000256" key="2">
    <source>
        <dbReference type="ARBA" id="ARBA00022448"/>
    </source>
</evidence>
<feature type="transmembrane region" description="Helical" evidence="8">
    <location>
        <begin position="540"/>
        <end position="563"/>
    </location>
</feature>
<feature type="transmembrane region" description="Helical" evidence="8">
    <location>
        <begin position="246"/>
        <end position="268"/>
    </location>
</feature>
<dbReference type="InterPro" id="IPR000175">
    <property type="entry name" value="Na/ntran_symport"/>
</dbReference>
<dbReference type="PANTHER" id="PTHR11616">
    <property type="entry name" value="SODIUM/CHLORIDE DEPENDENT TRANSPORTER"/>
    <property type="match status" value="1"/>
</dbReference>
<feature type="transmembrane region" description="Helical" evidence="8">
    <location>
        <begin position="374"/>
        <end position="392"/>
    </location>
</feature>
<feature type="transmembrane region" description="Helical" evidence="8">
    <location>
        <begin position="1165"/>
        <end position="1190"/>
    </location>
</feature>
<feature type="transmembrane region" description="Helical" evidence="8">
    <location>
        <begin position="182"/>
        <end position="205"/>
    </location>
</feature>
<keyword evidence="10" id="KW-1185">Reference proteome</keyword>
<dbReference type="InterPro" id="IPR036259">
    <property type="entry name" value="MFS_trans_sf"/>
</dbReference>
<feature type="transmembrane region" description="Helical" evidence="8">
    <location>
        <begin position="445"/>
        <end position="464"/>
    </location>
</feature>
<feature type="transmembrane region" description="Helical" evidence="8">
    <location>
        <begin position="569"/>
        <end position="590"/>
    </location>
</feature>
<evidence type="ECO:0000256" key="3">
    <source>
        <dbReference type="ARBA" id="ARBA00022692"/>
    </source>
</evidence>
<feature type="transmembrane region" description="Helical" evidence="8">
    <location>
        <begin position="42"/>
        <end position="61"/>
    </location>
</feature>
<feature type="transmembrane region" description="Helical" evidence="8">
    <location>
        <begin position="217"/>
        <end position="240"/>
    </location>
</feature>
<feature type="transmembrane region" description="Helical" evidence="8">
    <location>
        <begin position="975"/>
        <end position="996"/>
    </location>
</feature>
<evidence type="ECO:0000256" key="1">
    <source>
        <dbReference type="ARBA" id="ARBA00004141"/>
    </source>
</evidence>
<feature type="transmembrane region" description="Helical" evidence="8">
    <location>
        <begin position="672"/>
        <end position="695"/>
    </location>
</feature>
<evidence type="ECO:0000313" key="9">
    <source>
        <dbReference type="EMBL" id="KAJ8301429.1"/>
    </source>
</evidence>
<feature type="transmembrane region" description="Helical" evidence="8">
    <location>
        <begin position="1197"/>
        <end position="1217"/>
    </location>
</feature>
<sequence length="1360" mass="153384">MESNDEKTALLINNDADVCKQSASNRVPGVTPTKQKSVKKDVYISSINYLGFAIITLVVGCSTELGSAKVIPQYIYQRLQNSIDNYTSIPGSVIGSNISESNSNGCGNVSNENNLQHDASFWMMYFKLTEDGTELFSLSVFGVSSDFIGRKPLIILTLLGITLRYGGIAFIIYMNLDIGFLFIPYGIAGLIGNSSVFYVAIFSIIADTTKRDNTRTIYMTLFDFVHGIAVSGSQIGAGYLFKLMGYLFPLLLATGICFIAILPGLLLIPETVKRETNSFSFTNAGKNFISFYRDKTVFHSASATGVMSVSPIPISKAVLSRMVHENKQESPIFTEPGALFANLYVVDGICKLSSSSIFSSFYAETQDFMRERKFPYYLLAFVVVLFACAEDLQSKVVTLYLYEVLEEGNGNKSNGKNNSTLSNQCASSNKSTTSENSVQAEASHWSLYFSLLENGITIILMFISGVYSDVVGRKPFMLLSLFGTCVKFVTTALFVYKRYQIRLLFIIYAIGGIAGGYSIFAICCLAIIADVTKRSKSRTLGLALFDVFIGVGLSGTEIASGYLVQKTGYIWPCVIAASICLVCAMTYIIFIPETAKLSPTQRQTLKTTVSDLVKFYYSDKHLYEEKNWPFILSMAILMIVWLAYGASISTLYELGSPFCWTPEDIGWFSSLTIVSHLVIGVALIRVPYLPIYVLWKLCALYSVLRYLTTFMQPLSISGADLLLLSRPDFTLSSEFTSTSVATTDADRTQIYGVDENEERGNWTGRMDFLLSMLGYCVGLGNVWRFPYMCYRNGGGAFLVPFIIMMAVVGVPLFYLETSLGCGPTTCWGFAPLFKGLGVAMLVVSALVSIYYNVIITWSMFYFFASFTGDLPWGSCDNSWNTRDCSLKLPIVNCTKIMGVKYQNGTCYQNDIFRGLWNSTLFTNATGRKRMYASEEYWNYHHHHLYYYYYYYYSYIFSNHVLGLSSGIDDIGTPRWQLALTLLLAWVVCFLCLLKGIKTSGKVVYFTAVFPYVVLLILFFRGVTLANASEGIYFYIVPKFERLLDAKVNDIVTSYLRKTTCSALTVKIEKRFHHRGLGRCLNEHIWRVRYIFLPWLYGGRDECQGAGLAFVVYPEAMNRLPLPTLWSILFFFMLITLGVDSQFVMLESVLTGMVDYYPFLRKKKSYVIMLICLVFFLLGIPLSTPGGMYLVQLMDHYVASWSLLIIGLIEVLVISYVYGINRFYKDMSFILLFAWIDYSPAKYDEYTYPVWADVLGWMMSFCSIIWIPIVMLYKINKEDEAKHLLDKLKLLITPTREWGPALIKHRRLIDYVDGFVVDPYEEKKNLSYVNYGYANSSNSMQRVSNNTGERERQRQSHKNGS</sequence>
<dbReference type="PROSITE" id="PS00610">
    <property type="entry name" value="NA_NEUROTRAN_SYMP_1"/>
    <property type="match status" value="1"/>
</dbReference>
<keyword evidence="4 8" id="KW-1133">Transmembrane helix</keyword>
<feature type="transmembrane region" description="Helical" evidence="8">
    <location>
        <begin position="630"/>
        <end position="652"/>
    </location>
</feature>
<feature type="transmembrane region" description="Helical" evidence="8">
    <location>
        <begin position="945"/>
        <end position="963"/>
    </location>
</feature>
<feature type="transmembrane region" description="Helical" evidence="8">
    <location>
        <begin position="476"/>
        <end position="496"/>
    </location>
</feature>
<feature type="transmembrane region" description="Helical" evidence="8">
    <location>
        <begin position="502"/>
        <end position="528"/>
    </location>
</feature>
<feature type="region of interest" description="Disordered" evidence="7">
    <location>
        <begin position="1338"/>
        <end position="1360"/>
    </location>
</feature>
<keyword evidence="3 6" id="KW-0812">Transmembrane</keyword>
<accession>A0ABQ9E7T7</accession>
<gene>
    <name evidence="9" type="ORF">KUTeg_020416</name>
</gene>
<feature type="transmembrane region" description="Helical" evidence="8">
    <location>
        <begin position="836"/>
        <end position="864"/>
    </location>
</feature>
<dbReference type="Pfam" id="PF07690">
    <property type="entry name" value="MFS_1"/>
    <property type="match status" value="1"/>
</dbReference>
<evidence type="ECO:0000313" key="10">
    <source>
        <dbReference type="Proteomes" id="UP001217089"/>
    </source>
</evidence>
<feature type="transmembrane region" description="Helical" evidence="8">
    <location>
        <begin position="1253"/>
        <end position="1272"/>
    </location>
</feature>
<feature type="transmembrane region" description="Helical" evidence="8">
    <location>
        <begin position="1002"/>
        <end position="1019"/>
    </location>
</feature>
<comment type="similarity">
    <text evidence="6">Belongs to the sodium:neurotransmitter symporter (SNF) (TC 2.A.22) family.</text>
</comment>
<feature type="transmembrane region" description="Helical" evidence="8">
    <location>
        <begin position="153"/>
        <end position="176"/>
    </location>
</feature>
<feature type="transmembrane region" description="Helical" evidence="8">
    <location>
        <begin position="1124"/>
        <end position="1145"/>
    </location>
</feature>
<evidence type="ECO:0000256" key="5">
    <source>
        <dbReference type="ARBA" id="ARBA00023136"/>
    </source>
</evidence>
<evidence type="ECO:0000256" key="8">
    <source>
        <dbReference type="SAM" id="Phobius"/>
    </source>
</evidence>
<feature type="transmembrane region" description="Helical" evidence="8">
    <location>
        <begin position="797"/>
        <end position="815"/>
    </location>
</feature>
<keyword evidence="2 6" id="KW-0813">Transport</keyword>
<keyword evidence="6" id="KW-0769">Symport</keyword>
<dbReference type="Gene3D" id="1.20.1250.20">
    <property type="entry name" value="MFS general substrate transporter like domains"/>
    <property type="match status" value="2"/>
</dbReference>
<dbReference type="Pfam" id="PF00209">
    <property type="entry name" value="SNF"/>
    <property type="match status" value="2"/>
</dbReference>
<evidence type="ECO:0000256" key="7">
    <source>
        <dbReference type="SAM" id="MobiDB-lite"/>
    </source>
</evidence>
<dbReference type="PANTHER" id="PTHR11616:SF240">
    <property type="entry name" value="BLOATED TUBULES, ISOFORM B-RELATED"/>
    <property type="match status" value="1"/>
</dbReference>
<dbReference type="InterPro" id="IPR037272">
    <property type="entry name" value="SNS_sf"/>
</dbReference>
<dbReference type="PRINTS" id="PR00176">
    <property type="entry name" value="NANEUSMPORT"/>
</dbReference>
<dbReference type="PROSITE" id="PS50267">
    <property type="entry name" value="NA_NEUROTRAN_SYMP_3"/>
    <property type="match status" value="1"/>
</dbReference>
<organism evidence="9 10">
    <name type="scientific">Tegillarca granosa</name>
    <name type="common">Malaysian cockle</name>
    <name type="synonym">Anadara granosa</name>
    <dbReference type="NCBI Taxonomy" id="220873"/>
    <lineage>
        <taxon>Eukaryota</taxon>
        <taxon>Metazoa</taxon>
        <taxon>Spiralia</taxon>
        <taxon>Lophotrochozoa</taxon>
        <taxon>Mollusca</taxon>
        <taxon>Bivalvia</taxon>
        <taxon>Autobranchia</taxon>
        <taxon>Pteriomorphia</taxon>
        <taxon>Arcoida</taxon>
        <taxon>Arcoidea</taxon>
        <taxon>Arcidae</taxon>
        <taxon>Tegillarca</taxon>
    </lineage>
</organism>
<comment type="caution">
    <text evidence="9">The sequence shown here is derived from an EMBL/GenBank/DDBJ whole genome shotgun (WGS) entry which is preliminary data.</text>
</comment>
<evidence type="ECO:0000256" key="4">
    <source>
        <dbReference type="ARBA" id="ARBA00022989"/>
    </source>
</evidence>
<protein>
    <recommendedName>
        <fullName evidence="6">Transporter</fullName>
    </recommendedName>
</protein>
<keyword evidence="5 8" id="KW-0472">Membrane</keyword>
<comment type="subcellular location">
    <subcellularLocation>
        <location evidence="1">Membrane</location>
        <topology evidence="1">Multi-pass membrane protein</topology>
    </subcellularLocation>
</comment>
<dbReference type="SUPFAM" id="SSF161070">
    <property type="entry name" value="SNF-like"/>
    <property type="match status" value="1"/>
</dbReference>